<protein>
    <submittedName>
        <fullName evidence="1">Methyl-accepting chemotaxis protein</fullName>
    </submittedName>
</protein>
<dbReference type="PANTHER" id="PTHR32089">
    <property type="entry name" value="METHYL-ACCEPTING CHEMOTAXIS PROTEIN MCPB"/>
    <property type="match status" value="1"/>
</dbReference>
<dbReference type="EMBL" id="JBEVCJ010000005">
    <property type="protein sequence ID" value="MET1254737.1"/>
    <property type="molecule type" value="Genomic_DNA"/>
</dbReference>
<dbReference type="SUPFAM" id="SSF58104">
    <property type="entry name" value="Methyl-accepting chemotaxis protein (MCP) signaling domain"/>
    <property type="match status" value="1"/>
</dbReference>
<dbReference type="InterPro" id="IPR004090">
    <property type="entry name" value="Chemotax_Me-accpt_rcpt"/>
</dbReference>
<organism evidence="1 2">
    <name type="scientific">Aliikangiella maris</name>
    <dbReference type="NCBI Taxonomy" id="3162458"/>
    <lineage>
        <taxon>Bacteria</taxon>
        <taxon>Pseudomonadati</taxon>
        <taxon>Pseudomonadota</taxon>
        <taxon>Gammaproteobacteria</taxon>
        <taxon>Oceanospirillales</taxon>
        <taxon>Pleioneaceae</taxon>
        <taxon>Aliikangiella</taxon>
    </lineage>
</organism>
<name>A0ABV2BT39_9GAMM</name>
<accession>A0ABV2BT39</accession>
<dbReference type="PANTHER" id="PTHR32089:SF119">
    <property type="entry name" value="METHYL-ACCEPTING CHEMOTAXIS PROTEIN CTPL"/>
    <property type="match status" value="1"/>
</dbReference>
<dbReference type="InterPro" id="IPR004089">
    <property type="entry name" value="MCPsignal_dom"/>
</dbReference>
<dbReference type="Gene3D" id="1.10.287.950">
    <property type="entry name" value="Methyl-accepting chemotaxis protein"/>
    <property type="match status" value="1"/>
</dbReference>
<sequence>MRKNKSILNLSLTKRTIILLIFAVVVSVILSFSFSQSDMSFTQLLILIMLPTGSLVLIAYWWQVTVDKQLILAKEILVNIHKKKDLTPKELEINDGISGQLLEVVFDIQDDFRELLQNIIQDCDYLGFASEEMATVVQRSKDIIAKQQVETEMVATAISEMAATVNEVAENAQRASHASHTAKEEAVEGKSVVYQTMQSINSLTKEMEKTAGVIQELEGNSESIGTVLDVIKSIAEQTNLLALNAAIEAARAGEQGRGFAVVADEVRNLAQRTQHSTQEIEEIIVSLQEGSKNAVKVIAESRSSIEDSSELANRATNTLDSIGSAVTLIDQMNSEIASASEAQKRVAEDSSKNIFNISDMAEQSTKSAVDINGALDIFSEQVSHIKGLSDKYRLQ</sequence>
<dbReference type="CDD" id="cd11386">
    <property type="entry name" value="MCP_signal"/>
    <property type="match status" value="1"/>
</dbReference>
<reference evidence="1 2" key="1">
    <citation type="submission" date="2024-06" db="EMBL/GenBank/DDBJ databases">
        <authorList>
            <person name="Li F."/>
        </authorList>
    </citation>
    <scope>NUCLEOTIDE SEQUENCE [LARGE SCALE GENOMIC DNA]</scope>
    <source>
        <strain evidence="1 2">GXAS 311</strain>
    </source>
</reference>
<dbReference type="PRINTS" id="PR00260">
    <property type="entry name" value="CHEMTRNSDUCR"/>
</dbReference>
<evidence type="ECO:0000313" key="2">
    <source>
        <dbReference type="Proteomes" id="UP001548189"/>
    </source>
</evidence>
<keyword evidence="2" id="KW-1185">Reference proteome</keyword>
<dbReference type="Pfam" id="PF00015">
    <property type="entry name" value="MCPsignal"/>
    <property type="match status" value="1"/>
</dbReference>
<gene>
    <name evidence="1" type="ORF">ABVT43_06350</name>
</gene>
<evidence type="ECO:0000313" key="1">
    <source>
        <dbReference type="EMBL" id="MET1254737.1"/>
    </source>
</evidence>
<proteinExistence type="predicted"/>
<dbReference type="Proteomes" id="UP001548189">
    <property type="component" value="Unassembled WGS sequence"/>
</dbReference>
<dbReference type="PROSITE" id="PS50111">
    <property type="entry name" value="CHEMOTAXIS_TRANSDUC_2"/>
    <property type="match status" value="1"/>
</dbReference>
<comment type="caution">
    <text evidence="1">The sequence shown here is derived from an EMBL/GenBank/DDBJ whole genome shotgun (WGS) entry which is preliminary data.</text>
</comment>
<dbReference type="SMART" id="SM00283">
    <property type="entry name" value="MA"/>
    <property type="match status" value="1"/>
</dbReference>